<dbReference type="InterPro" id="IPR036291">
    <property type="entry name" value="NAD(P)-bd_dom_sf"/>
</dbReference>
<dbReference type="Pfam" id="PF22725">
    <property type="entry name" value="GFO_IDH_MocA_C3"/>
    <property type="match status" value="1"/>
</dbReference>
<proteinExistence type="predicted"/>
<dbReference type="InterPro" id="IPR052515">
    <property type="entry name" value="Gfo/Idh/MocA_Oxidoreductase"/>
</dbReference>
<dbReference type="Proteomes" id="UP000886743">
    <property type="component" value="Unassembled WGS sequence"/>
</dbReference>
<dbReference type="PANTHER" id="PTHR43249:SF1">
    <property type="entry name" value="D-GLUCOSIDE 3-DEHYDROGENASE"/>
    <property type="match status" value="1"/>
</dbReference>
<dbReference type="InterPro" id="IPR055170">
    <property type="entry name" value="GFO_IDH_MocA-like_dom"/>
</dbReference>
<dbReference type="InterPro" id="IPR000683">
    <property type="entry name" value="Gfo/Idh/MocA-like_OxRdtase_N"/>
</dbReference>
<dbReference type="AlphaFoldDB" id="A0A9D1SZL5"/>
<dbReference type="Gene3D" id="3.30.360.10">
    <property type="entry name" value="Dihydrodipicolinate Reductase, domain 2"/>
    <property type="match status" value="1"/>
</dbReference>
<reference evidence="3" key="2">
    <citation type="journal article" date="2021" name="PeerJ">
        <title>Extensive microbial diversity within the chicken gut microbiome revealed by metagenomics and culture.</title>
        <authorList>
            <person name="Gilroy R."/>
            <person name="Ravi A."/>
            <person name="Getino M."/>
            <person name="Pursley I."/>
            <person name="Horton D.L."/>
            <person name="Alikhan N.F."/>
            <person name="Baker D."/>
            <person name="Gharbi K."/>
            <person name="Hall N."/>
            <person name="Watson M."/>
            <person name="Adriaenssens E.M."/>
            <person name="Foster-Nyarko E."/>
            <person name="Jarju S."/>
            <person name="Secka A."/>
            <person name="Antonio M."/>
            <person name="Oren A."/>
            <person name="Chaudhuri R.R."/>
            <person name="La Ragione R."/>
            <person name="Hildebrand F."/>
            <person name="Pallen M.J."/>
        </authorList>
    </citation>
    <scope>NUCLEOTIDE SEQUENCE</scope>
    <source>
        <strain evidence="3">4920</strain>
    </source>
</reference>
<evidence type="ECO:0000313" key="3">
    <source>
        <dbReference type="EMBL" id="HIV02097.1"/>
    </source>
</evidence>
<feature type="domain" description="GFO/IDH/MocA-like oxidoreductase" evidence="2">
    <location>
        <begin position="133"/>
        <end position="257"/>
    </location>
</feature>
<dbReference type="GO" id="GO:0000166">
    <property type="term" value="F:nucleotide binding"/>
    <property type="evidence" value="ECO:0007669"/>
    <property type="project" value="InterPro"/>
</dbReference>
<dbReference type="Gene3D" id="3.40.50.720">
    <property type="entry name" value="NAD(P)-binding Rossmann-like Domain"/>
    <property type="match status" value="1"/>
</dbReference>
<evidence type="ECO:0000259" key="2">
    <source>
        <dbReference type="Pfam" id="PF22725"/>
    </source>
</evidence>
<evidence type="ECO:0000313" key="4">
    <source>
        <dbReference type="Proteomes" id="UP000886743"/>
    </source>
</evidence>
<gene>
    <name evidence="3" type="ORF">IAC74_00875</name>
</gene>
<dbReference type="SUPFAM" id="SSF51735">
    <property type="entry name" value="NAD(P)-binding Rossmann-fold domains"/>
    <property type="match status" value="1"/>
</dbReference>
<protein>
    <submittedName>
        <fullName evidence="3">Gfo/Idh/MocA family oxidoreductase</fullName>
    </submittedName>
</protein>
<feature type="domain" description="Gfo/Idh/MocA-like oxidoreductase N-terminal" evidence="1">
    <location>
        <begin position="4"/>
        <end position="125"/>
    </location>
</feature>
<dbReference type="Pfam" id="PF01408">
    <property type="entry name" value="GFO_IDH_MocA"/>
    <property type="match status" value="1"/>
</dbReference>
<dbReference type="EMBL" id="DVOF01000025">
    <property type="protein sequence ID" value="HIV02097.1"/>
    <property type="molecule type" value="Genomic_DNA"/>
</dbReference>
<organism evidence="3 4">
    <name type="scientific">Candidatus Aphodoplasma excrementigallinarum</name>
    <dbReference type="NCBI Taxonomy" id="2840673"/>
    <lineage>
        <taxon>Bacteria</taxon>
        <taxon>Bacillati</taxon>
        <taxon>Bacillota</taxon>
        <taxon>Clostridia</taxon>
        <taxon>Eubacteriales</taxon>
        <taxon>Candidatus Aphodoplasma</taxon>
    </lineage>
</organism>
<evidence type="ECO:0000259" key="1">
    <source>
        <dbReference type="Pfam" id="PF01408"/>
    </source>
</evidence>
<comment type="caution">
    <text evidence="3">The sequence shown here is derived from an EMBL/GenBank/DDBJ whole genome shotgun (WGS) entry which is preliminary data.</text>
</comment>
<name>A0A9D1SZL5_9FIRM</name>
<sequence>MEKIKLGIIGVGNIGVTHSKNITSGQTKLVDLVAVCDIAPDRRTWAEKNLPGVKVFDDATEMMKSGLIDSVLIGVPHYDHPRLAIEAFSYGLNVYNEKPAGVYTKQVLEMNEAAKKSGKVFSMGFNQRTRPPFQKVRQLVQSGQLGHIKKVIWIATDWYRPQAYHDSCSWRSTWKGEGGGTIINQNPHNLDLFQWIFGMPSKILSMNDYGKYYNIEVEDDVSAFFKYDNGTVGIYTTSTGEAPGTNRLEISCDMGKIVCEFGKITFWRNVESEREFNKNFDGVFGTPECWKCEIPTKDEDRPQHAILLDNFADAILHGKELLAPGLEGINEMTISNAIYYSDWLGNKWVDVKNFDHDGFYNALQDKVAKSTVVKNVKQKTAGTEGSY</sequence>
<dbReference type="SUPFAM" id="SSF55347">
    <property type="entry name" value="Glyceraldehyde-3-phosphate dehydrogenase-like, C-terminal domain"/>
    <property type="match status" value="1"/>
</dbReference>
<accession>A0A9D1SZL5</accession>
<reference evidence="3" key="1">
    <citation type="submission" date="2020-10" db="EMBL/GenBank/DDBJ databases">
        <authorList>
            <person name="Gilroy R."/>
        </authorList>
    </citation>
    <scope>NUCLEOTIDE SEQUENCE</scope>
    <source>
        <strain evidence="3">4920</strain>
    </source>
</reference>
<dbReference type="PANTHER" id="PTHR43249">
    <property type="entry name" value="UDP-N-ACETYL-2-AMINO-2-DEOXY-D-GLUCURONATE OXIDASE"/>
    <property type="match status" value="1"/>
</dbReference>